<dbReference type="EMBL" id="JAHUTI010038916">
    <property type="protein sequence ID" value="MED6243975.1"/>
    <property type="molecule type" value="Genomic_DNA"/>
</dbReference>
<name>A0ABU7B2X0_9TELE</name>
<reference evidence="2 3" key="1">
    <citation type="submission" date="2021-07" db="EMBL/GenBank/DDBJ databases">
        <authorList>
            <person name="Palmer J.M."/>
        </authorList>
    </citation>
    <scope>NUCLEOTIDE SEQUENCE [LARGE SCALE GENOMIC DNA]</scope>
    <source>
        <strain evidence="2 3">AT_MEX2019</strain>
        <tissue evidence="2">Muscle</tissue>
    </source>
</reference>
<sequence length="86" mass="9822">MELKDSCIWIPLLETLTWKTTILRPATLSLSPTDLEHKRTPKPKTLTSRTSFASSSKPPKSLTDPLPDIHSKWITRCLTFTVNKHH</sequence>
<feature type="region of interest" description="Disordered" evidence="1">
    <location>
        <begin position="32"/>
        <end position="65"/>
    </location>
</feature>
<proteinExistence type="predicted"/>
<feature type="compositionally biased region" description="Polar residues" evidence="1">
    <location>
        <begin position="45"/>
        <end position="58"/>
    </location>
</feature>
<comment type="caution">
    <text evidence="2">The sequence shown here is derived from an EMBL/GenBank/DDBJ whole genome shotgun (WGS) entry which is preliminary data.</text>
</comment>
<keyword evidence="3" id="KW-1185">Reference proteome</keyword>
<evidence type="ECO:0000313" key="2">
    <source>
        <dbReference type="EMBL" id="MED6243975.1"/>
    </source>
</evidence>
<evidence type="ECO:0000313" key="3">
    <source>
        <dbReference type="Proteomes" id="UP001345963"/>
    </source>
</evidence>
<accession>A0ABU7B2X0</accession>
<protein>
    <submittedName>
        <fullName evidence="2">Uncharacterized protein</fullName>
    </submittedName>
</protein>
<gene>
    <name evidence="2" type="ORF">ATANTOWER_032280</name>
</gene>
<dbReference type="Proteomes" id="UP001345963">
    <property type="component" value="Unassembled WGS sequence"/>
</dbReference>
<organism evidence="2 3">
    <name type="scientific">Ataeniobius toweri</name>
    <dbReference type="NCBI Taxonomy" id="208326"/>
    <lineage>
        <taxon>Eukaryota</taxon>
        <taxon>Metazoa</taxon>
        <taxon>Chordata</taxon>
        <taxon>Craniata</taxon>
        <taxon>Vertebrata</taxon>
        <taxon>Euteleostomi</taxon>
        <taxon>Actinopterygii</taxon>
        <taxon>Neopterygii</taxon>
        <taxon>Teleostei</taxon>
        <taxon>Neoteleostei</taxon>
        <taxon>Acanthomorphata</taxon>
        <taxon>Ovalentaria</taxon>
        <taxon>Atherinomorphae</taxon>
        <taxon>Cyprinodontiformes</taxon>
        <taxon>Goodeidae</taxon>
        <taxon>Ataeniobius</taxon>
    </lineage>
</organism>
<evidence type="ECO:0000256" key="1">
    <source>
        <dbReference type="SAM" id="MobiDB-lite"/>
    </source>
</evidence>